<feature type="region of interest" description="Disordered" evidence="1">
    <location>
        <begin position="170"/>
        <end position="203"/>
    </location>
</feature>
<evidence type="ECO:0008006" key="4">
    <source>
        <dbReference type="Google" id="ProtNLM"/>
    </source>
</evidence>
<accession>A0A2N8PCC4</accession>
<feature type="compositionally biased region" description="Basic and acidic residues" evidence="1">
    <location>
        <begin position="174"/>
        <end position="189"/>
    </location>
</feature>
<evidence type="ECO:0000256" key="1">
    <source>
        <dbReference type="SAM" id="MobiDB-lite"/>
    </source>
</evidence>
<comment type="caution">
    <text evidence="2">The sequence shown here is derived from an EMBL/GenBank/DDBJ whole genome shotgun (WGS) entry which is preliminary data.</text>
</comment>
<dbReference type="Proteomes" id="UP000236047">
    <property type="component" value="Unassembled WGS sequence"/>
</dbReference>
<sequence>MVVLDADTEAYGDVYGGLDGSAYKSAGEWPRAGAHGVAGAAGGDRVEDQLPVEWRELVGAATATGAAAGGSAAGRLSGVLLGVPDATPYLGVLRLLADRITERAAAAGGFAGTGLEVFGPVFWRCLALAAADRLELLRRLLPADGPRPAARAGRLSGSFARPPRVRVHAADAGADGRADDRWVDARPGADGDPAGPPEGGAEAFRPGAAELRPGRFLDLVAELLKADPERIQPLLCGWFDDTRPLRTAPAAPHVITVADAAQALLHTHRARALDALVETLARVAHPRAAELLDALAEDEPAALRRAAAGRGSGARGPMPGQQGTAAETGRWPDGPAAWPMQQRPGHPSREPALPAWQS</sequence>
<evidence type="ECO:0000313" key="3">
    <source>
        <dbReference type="Proteomes" id="UP000236047"/>
    </source>
</evidence>
<reference evidence="3" key="1">
    <citation type="submission" date="2015-09" db="EMBL/GenBank/DDBJ databases">
        <authorList>
            <person name="Graham D.E."/>
            <person name="Mahan K.M."/>
            <person name="Klingeman D.M."/>
            <person name="Fida T."/>
            <person name="Giannone R.J."/>
            <person name="Hettich R.L."/>
            <person name="Parry R.J."/>
            <person name="Spain J.C."/>
        </authorList>
    </citation>
    <scope>NUCLEOTIDE SEQUENCE [LARGE SCALE GENOMIC DNA]</scope>
    <source>
        <strain evidence="3">JCM 4701</strain>
    </source>
</reference>
<organism evidence="2 3">
    <name type="scientific">Streptomyces noursei</name>
    <name type="common">Streptomyces albulus</name>
    <dbReference type="NCBI Taxonomy" id="1971"/>
    <lineage>
        <taxon>Bacteria</taxon>
        <taxon>Bacillati</taxon>
        <taxon>Actinomycetota</taxon>
        <taxon>Actinomycetes</taxon>
        <taxon>Kitasatosporales</taxon>
        <taxon>Streptomycetaceae</taxon>
        <taxon>Streptomyces</taxon>
    </lineage>
</organism>
<protein>
    <recommendedName>
        <fullName evidence="4">Serine protease</fullName>
    </recommendedName>
</protein>
<dbReference type="AlphaFoldDB" id="A0A2N8PCC4"/>
<proteinExistence type="predicted"/>
<keyword evidence="3" id="KW-1185">Reference proteome</keyword>
<evidence type="ECO:0000313" key="2">
    <source>
        <dbReference type="EMBL" id="PNE38677.1"/>
    </source>
</evidence>
<feature type="compositionally biased region" description="Low complexity" evidence="1">
    <location>
        <begin position="190"/>
        <end position="203"/>
    </location>
</feature>
<gene>
    <name evidence="2" type="ORF">AOB60_32430</name>
</gene>
<name>A0A2N8PCC4_STRNR</name>
<feature type="region of interest" description="Disordered" evidence="1">
    <location>
        <begin position="305"/>
        <end position="358"/>
    </location>
</feature>
<dbReference type="EMBL" id="LJSN01000003">
    <property type="protein sequence ID" value="PNE38677.1"/>
    <property type="molecule type" value="Genomic_DNA"/>
</dbReference>